<reference evidence="1" key="1">
    <citation type="journal article" date="2015" name="Nature">
        <title>Complex archaea that bridge the gap between prokaryotes and eukaryotes.</title>
        <authorList>
            <person name="Spang A."/>
            <person name="Saw J.H."/>
            <person name="Jorgensen S.L."/>
            <person name="Zaremba-Niedzwiedzka K."/>
            <person name="Martijn J."/>
            <person name="Lind A.E."/>
            <person name="van Eijk R."/>
            <person name="Schleper C."/>
            <person name="Guy L."/>
            <person name="Ettema T.J."/>
        </authorList>
    </citation>
    <scope>NUCLEOTIDE SEQUENCE</scope>
</reference>
<proteinExistence type="predicted"/>
<comment type="caution">
    <text evidence="1">The sequence shown here is derived from an EMBL/GenBank/DDBJ whole genome shotgun (WGS) entry which is preliminary data.</text>
</comment>
<protein>
    <submittedName>
        <fullName evidence="1">Uncharacterized protein</fullName>
    </submittedName>
</protein>
<gene>
    <name evidence="1" type="ORF">LCGC14_1819840</name>
</gene>
<dbReference type="AlphaFoldDB" id="A0A0F9IZ24"/>
<name>A0A0F9IZ24_9ZZZZ</name>
<sequence>MKSVRKEGFWYEGSGSSLPKPIALTEPWEDKSKFLKALAGLESRVREHGRIRRYKGGSICRICECRNGSTEFEFKGWTWPVGFEHYVEAHNVQPSLAFQKFVLGV</sequence>
<evidence type="ECO:0000313" key="1">
    <source>
        <dbReference type="EMBL" id="KKL98895.1"/>
    </source>
</evidence>
<organism evidence="1">
    <name type="scientific">marine sediment metagenome</name>
    <dbReference type="NCBI Taxonomy" id="412755"/>
    <lineage>
        <taxon>unclassified sequences</taxon>
        <taxon>metagenomes</taxon>
        <taxon>ecological metagenomes</taxon>
    </lineage>
</organism>
<accession>A0A0F9IZ24</accession>
<dbReference type="EMBL" id="LAZR01017807">
    <property type="protein sequence ID" value="KKL98895.1"/>
    <property type="molecule type" value="Genomic_DNA"/>
</dbReference>